<evidence type="ECO:0000313" key="1">
    <source>
        <dbReference type="EMBL" id="SPU37904.1"/>
    </source>
</evidence>
<dbReference type="RefSeq" id="WP_112118123.1">
    <property type="nucleotide sequence ID" value="NZ_UAQE01000004.1"/>
</dbReference>
<reference evidence="1 2" key="1">
    <citation type="submission" date="2018-06" db="EMBL/GenBank/DDBJ databases">
        <authorList>
            <consortium name="Pathogen Informatics"/>
            <person name="Doyle S."/>
        </authorList>
    </citation>
    <scope>NUCLEOTIDE SEQUENCE [LARGE SCALE GENOMIC DNA]</scope>
    <source>
        <strain evidence="1 2">NCTC7582</strain>
    </source>
</reference>
<proteinExistence type="predicted"/>
<dbReference type="EMBL" id="UAQE01000004">
    <property type="protein sequence ID" value="SPU37904.1"/>
    <property type="molecule type" value="Genomic_DNA"/>
</dbReference>
<accession>A0A2X1AI47</accession>
<evidence type="ECO:0000313" key="2">
    <source>
        <dbReference type="Proteomes" id="UP000251431"/>
    </source>
</evidence>
<dbReference type="Proteomes" id="UP000251431">
    <property type="component" value="Unassembled WGS sequence"/>
</dbReference>
<sequence>MEKEEAYKSIIELQKEHIKLLIKISQLYGPDEDLLLEAFTDRIKEITDEIEEIEKSILQDE</sequence>
<name>A0A2X1AI47_9BACI</name>
<dbReference type="AlphaFoldDB" id="A0A2X1AI47"/>
<organism evidence="1 2">
    <name type="scientific">Lysinibacillus capsici</name>
    <dbReference type="NCBI Taxonomy" id="2115968"/>
    <lineage>
        <taxon>Bacteria</taxon>
        <taxon>Bacillati</taxon>
        <taxon>Bacillota</taxon>
        <taxon>Bacilli</taxon>
        <taxon>Bacillales</taxon>
        <taxon>Bacillaceae</taxon>
        <taxon>Lysinibacillus</taxon>
    </lineage>
</organism>
<gene>
    <name evidence="1" type="ORF">NCTC7582_03848</name>
</gene>
<protein>
    <submittedName>
        <fullName evidence="1">Uncharacterized protein</fullName>
    </submittedName>
</protein>